<evidence type="ECO:0000259" key="2">
    <source>
        <dbReference type="Pfam" id="PF01979"/>
    </source>
</evidence>
<evidence type="ECO:0000256" key="1">
    <source>
        <dbReference type="ARBA" id="ARBA00022801"/>
    </source>
</evidence>
<protein>
    <recommendedName>
        <fullName evidence="2">Amidohydrolase-related domain-containing protein</fullName>
    </recommendedName>
</protein>
<feature type="domain" description="Amidohydrolase-related" evidence="2">
    <location>
        <begin position="55"/>
        <end position="203"/>
    </location>
</feature>
<dbReference type="InterPro" id="IPR050287">
    <property type="entry name" value="MTA/SAH_deaminase"/>
</dbReference>
<proteinExistence type="predicted"/>
<keyword evidence="1" id="KW-0378">Hydrolase</keyword>
<sequence>MIIGPCVVVTGGPEPAVIEDAAVRVIGAHIAQVGPAGSLAAANPDDTLWPARGRVLLPGLVNTHAHLARHLARGLGLRSAADWRRYDAALSPEDVYWAVTAGLLEGVRHGVTTVCDFHRSSACLDRALPEVVAAAGKVGVRIATCYGADEDDPPAERRAALEESAGFARDLARKRSGRLHGLVGARATSLAGVETLMRESLDIAGEAHAVHVELALDTTPAERWAGGIWPPGASPALWAHADRAPRGLVGALQGRGDALTATGAGALSALPRETELGWGSDAGANAPPVPDALHGWNADRRAIESHYLRLFVNGARWAAPHFGQGLGTIAPGAPADLMLVDYRPATEFTPETVLDHLWAGMLRAPVSGTMVSGEILLDNGHIVPVDEREVAARARECARRVWR</sequence>
<comment type="caution">
    <text evidence="3">The sequence shown here is derived from an EMBL/GenBank/DDBJ whole genome shotgun (WGS) entry which is preliminary data.</text>
</comment>
<accession>A0A538U2M4</accession>
<name>A0A538U2M4_UNCEI</name>
<organism evidence="3 4">
    <name type="scientific">Eiseniibacteriota bacterium</name>
    <dbReference type="NCBI Taxonomy" id="2212470"/>
    <lineage>
        <taxon>Bacteria</taxon>
        <taxon>Candidatus Eiseniibacteriota</taxon>
    </lineage>
</organism>
<evidence type="ECO:0000313" key="3">
    <source>
        <dbReference type="EMBL" id="TMQ70128.1"/>
    </source>
</evidence>
<dbReference type="InterPro" id="IPR011059">
    <property type="entry name" value="Metal-dep_hydrolase_composite"/>
</dbReference>
<dbReference type="EMBL" id="VBPB01000247">
    <property type="protein sequence ID" value="TMQ70128.1"/>
    <property type="molecule type" value="Genomic_DNA"/>
</dbReference>
<gene>
    <name evidence="3" type="ORF">E6K81_13315</name>
</gene>
<dbReference type="InterPro" id="IPR006680">
    <property type="entry name" value="Amidohydro-rel"/>
</dbReference>
<dbReference type="GO" id="GO:0016810">
    <property type="term" value="F:hydrolase activity, acting on carbon-nitrogen (but not peptide) bonds"/>
    <property type="evidence" value="ECO:0007669"/>
    <property type="project" value="InterPro"/>
</dbReference>
<feature type="non-terminal residue" evidence="3">
    <location>
        <position position="403"/>
    </location>
</feature>
<dbReference type="PANTHER" id="PTHR43794:SF11">
    <property type="entry name" value="AMIDOHYDROLASE-RELATED DOMAIN-CONTAINING PROTEIN"/>
    <property type="match status" value="1"/>
</dbReference>
<evidence type="ECO:0000313" key="4">
    <source>
        <dbReference type="Proteomes" id="UP000319771"/>
    </source>
</evidence>
<dbReference type="Pfam" id="PF01979">
    <property type="entry name" value="Amidohydro_1"/>
    <property type="match status" value="1"/>
</dbReference>
<dbReference type="Gene3D" id="2.30.40.10">
    <property type="entry name" value="Urease, subunit C, domain 1"/>
    <property type="match status" value="2"/>
</dbReference>
<dbReference type="AlphaFoldDB" id="A0A538U2M4"/>
<dbReference type="SUPFAM" id="SSF51338">
    <property type="entry name" value="Composite domain of metallo-dependent hydrolases"/>
    <property type="match status" value="1"/>
</dbReference>
<dbReference type="Gene3D" id="3.20.20.140">
    <property type="entry name" value="Metal-dependent hydrolases"/>
    <property type="match status" value="1"/>
</dbReference>
<dbReference type="InterPro" id="IPR032466">
    <property type="entry name" value="Metal_Hydrolase"/>
</dbReference>
<reference evidence="3 4" key="1">
    <citation type="journal article" date="2019" name="Nat. Microbiol.">
        <title>Mediterranean grassland soil C-N compound turnover is dependent on rainfall and depth, and is mediated by genomically divergent microorganisms.</title>
        <authorList>
            <person name="Diamond S."/>
            <person name="Andeer P.F."/>
            <person name="Li Z."/>
            <person name="Crits-Christoph A."/>
            <person name="Burstein D."/>
            <person name="Anantharaman K."/>
            <person name="Lane K.R."/>
            <person name="Thomas B.C."/>
            <person name="Pan C."/>
            <person name="Northen T.R."/>
            <person name="Banfield J.F."/>
        </authorList>
    </citation>
    <scope>NUCLEOTIDE SEQUENCE [LARGE SCALE GENOMIC DNA]</scope>
    <source>
        <strain evidence="3">WS_11</strain>
    </source>
</reference>
<dbReference type="PANTHER" id="PTHR43794">
    <property type="entry name" value="AMINOHYDROLASE SSNA-RELATED"/>
    <property type="match status" value="1"/>
</dbReference>
<dbReference type="Proteomes" id="UP000319771">
    <property type="component" value="Unassembled WGS sequence"/>
</dbReference>
<dbReference type="SUPFAM" id="SSF51556">
    <property type="entry name" value="Metallo-dependent hydrolases"/>
    <property type="match status" value="1"/>
</dbReference>